<proteinExistence type="predicted"/>
<accession>A0A834KS68</accession>
<dbReference type="EMBL" id="JACSDY010000013">
    <property type="protein sequence ID" value="KAF7411042.1"/>
    <property type="molecule type" value="Genomic_DNA"/>
</dbReference>
<dbReference type="Proteomes" id="UP000600918">
    <property type="component" value="Unassembled WGS sequence"/>
</dbReference>
<feature type="transmembrane region" description="Helical" evidence="1">
    <location>
        <begin position="36"/>
        <end position="55"/>
    </location>
</feature>
<keyword evidence="3" id="KW-1185">Reference proteome</keyword>
<evidence type="ECO:0000313" key="3">
    <source>
        <dbReference type="Proteomes" id="UP000600918"/>
    </source>
</evidence>
<dbReference type="AlphaFoldDB" id="A0A834KS68"/>
<evidence type="ECO:0000256" key="1">
    <source>
        <dbReference type="SAM" id="Phobius"/>
    </source>
</evidence>
<keyword evidence="1" id="KW-0472">Membrane</keyword>
<comment type="caution">
    <text evidence="2">The sequence shown here is derived from an EMBL/GenBank/DDBJ whole genome shotgun (WGS) entry which is preliminary data.</text>
</comment>
<evidence type="ECO:0000313" key="2">
    <source>
        <dbReference type="EMBL" id="KAF7411042.1"/>
    </source>
</evidence>
<keyword evidence="1" id="KW-0812">Transmembrane</keyword>
<keyword evidence="1" id="KW-1133">Transmembrane helix</keyword>
<feature type="transmembrane region" description="Helical" evidence="1">
    <location>
        <begin position="75"/>
        <end position="98"/>
    </location>
</feature>
<gene>
    <name evidence="2" type="ORF">H0235_013649</name>
</gene>
<protein>
    <submittedName>
        <fullName evidence="2">Uncharacterized protein</fullName>
    </submittedName>
</protein>
<sequence>MATRGVSFVEQHFFLSNRLVQLVLGLHRNQSSNNQLLLLSTIIAYVLPIIIYQLYQLFTMDFNLTTAVIELRKIIAAFIMLSAYSNANFHFVTVCIGWKIQQQFTNDSKYIHRSLCSQKSQQEFHWIIDVIKCYRNVTECQIPFYLLPTKTQKLLLFMIARSMKPCMLSIGGLFVSSHEVFSQLLQKAFSFAMVYYNVQ</sequence>
<reference evidence="2" key="1">
    <citation type="journal article" date="2020" name="G3 (Bethesda)">
        <title>High-Quality Assemblies for Three Invasive Social Wasps from the &lt;i&gt;Vespula&lt;/i&gt; Genus.</title>
        <authorList>
            <person name="Harrop T.W.R."/>
            <person name="Guhlin J."/>
            <person name="McLaughlin G.M."/>
            <person name="Permina E."/>
            <person name="Stockwell P."/>
            <person name="Gilligan J."/>
            <person name="Le Lec M.F."/>
            <person name="Gruber M.A.M."/>
            <person name="Quinn O."/>
            <person name="Lovegrove M."/>
            <person name="Duncan E.J."/>
            <person name="Remnant E.J."/>
            <person name="Van Eeckhoven J."/>
            <person name="Graham B."/>
            <person name="Knapp R.A."/>
            <person name="Langford K.W."/>
            <person name="Kronenberg Z."/>
            <person name="Press M.O."/>
            <person name="Eacker S.M."/>
            <person name="Wilson-Rankin E.E."/>
            <person name="Purcell J."/>
            <person name="Lester P.J."/>
            <person name="Dearden P.K."/>
        </authorList>
    </citation>
    <scope>NUCLEOTIDE SEQUENCE</scope>
    <source>
        <strain evidence="2">Volc-1</strain>
    </source>
</reference>
<organism evidence="2 3">
    <name type="scientific">Vespula pensylvanica</name>
    <name type="common">Western yellow jacket</name>
    <name type="synonym">Wasp</name>
    <dbReference type="NCBI Taxonomy" id="30213"/>
    <lineage>
        <taxon>Eukaryota</taxon>
        <taxon>Metazoa</taxon>
        <taxon>Ecdysozoa</taxon>
        <taxon>Arthropoda</taxon>
        <taxon>Hexapoda</taxon>
        <taxon>Insecta</taxon>
        <taxon>Pterygota</taxon>
        <taxon>Neoptera</taxon>
        <taxon>Endopterygota</taxon>
        <taxon>Hymenoptera</taxon>
        <taxon>Apocrita</taxon>
        <taxon>Aculeata</taxon>
        <taxon>Vespoidea</taxon>
        <taxon>Vespidae</taxon>
        <taxon>Vespinae</taxon>
        <taxon>Vespula</taxon>
    </lineage>
</organism>
<name>A0A834KS68_VESPE</name>